<gene>
    <name evidence="2" type="ORF">SAMN02745207_01846</name>
</gene>
<protein>
    <submittedName>
        <fullName evidence="2">Uncharacterized protein</fullName>
    </submittedName>
</protein>
<dbReference type="EMBL" id="FQXM01000008">
    <property type="protein sequence ID" value="SHH64533.1"/>
    <property type="molecule type" value="Genomic_DNA"/>
</dbReference>
<reference evidence="2 3" key="1">
    <citation type="submission" date="2016-11" db="EMBL/GenBank/DDBJ databases">
        <authorList>
            <person name="Jaros S."/>
            <person name="Januszkiewicz K."/>
            <person name="Wedrychowicz H."/>
        </authorList>
    </citation>
    <scope>NUCLEOTIDE SEQUENCE [LARGE SCALE GENOMIC DNA]</scope>
    <source>
        <strain evidence="2 3">DSM 8605</strain>
    </source>
</reference>
<keyword evidence="3" id="KW-1185">Reference proteome</keyword>
<keyword evidence="1" id="KW-1133">Transmembrane helix</keyword>
<keyword evidence="1" id="KW-0812">Transmembrane</keyword>
<proteinExistence type="predicted"/>
<keyword evidence="1" id="KW-0472">Membrane</keyword>
<name>A0A1M5UPD5_9CLOT</name>
<evidence type="ECO:0000256" key="1">
    <source>
        <dbReference type="SAM" id="Phobius"/>
    </source>
</evidence>
<feature type="transmembrane region" description="Helical" evidence="1">
    <location>
        <begin position="12"/>
        <end position="43"/>
    </location>
</feature>
<dbReference type="Proteomes" id="UP000184447">
    <property type="component" value="Unassembled WGS sequence"/>
</dbReference>
<dbReference type="RefSeq" id="WP_073338139.1">
    <property type="nucleotide sequence ID" value="NZ_FQXM01000008.1"/>
</dbReference>
<organism evidence="2 3">
    <name type="scientific">Clostridium grantii DSM 8605</name>
    <dbReference type="NCBI Taxonomy" id="1121316"/>
    <lineage>
        <taxon>Bacteria</taxon>
        <taxon>Bacillati</taxon>
        <taxon>Bacillota</taxon>
        <taxon>Clostridia</taxon>
        <taxon>Eubacteriales</taxon>
        <taxon>Clostridiaceae</taxon>
        <taxon>Clostridium</taxon>
    </lineage>
</organism>
<sequence length="92" mass="10688">MSYYRNGFFGTLINSILIIGLVYLIIRGLVILIPIGIVVWGLYRVYKYIANINFNKKKVKDDPDFSKVEDNKDAFDYDVNDVIDVDYESINK</sequence>
<evidence type="ECO:0000313" key="3">
    <source>
        <dbReference type="Proteomes" id="UP000184447"/>
    </source>
</evidence>
<accession>A0A1M5UPD5</accession>
<evidence type="ECO:0000313" key="2">
    <source>
        <dbReference type="EMBL" id="SHH64533.1"/>
    </source>
</evidence>
<dbReference type="AlphaFoldDB" id="A0A1M5UPD5"/>